<dbReference type="Pfam" id="PF01425">
    <property type="entry name" value="Amidase"/>
    <property type="match status" value="1"/>
</dbReference>
<dbReference type="GO" id="GO:0004040">
    <property type="term" value="F:amidase activity"/>
    <property type="evidence" value="ECO:0007669"/>
    <property type="project" value="UniProtKB-EC"/>
</dbReference>
<dbReference type="EMBL" id="NSIT01000432">
    <property type="protein sequence ID" value="PJE77680.1"/>
    <property type="molecule type" value="Genomic_DNA"/>
</dbReference>
<evidence type="ECO:0000259" key="2">
    <source>
        <dbReference type="Pfam" id="PF01425"/>
    </source>
</evidence>
<protein>
    <submittedName>
        <fullName evidence="3">Amidase</fullName>
        <ecNumber evidence="3">3.5.1.4</ecNumber>
    </submittedName>
</protein>
<dbReference type="SUPFAM" id="SSF75304">
    <property type="entry name" value="Amidase signature (AS) enzymes"/>
    <property type="match status" value="1"/>
</dbReference>
<dbReference type="InterPro" id="IPR023631">
    <property type="entry name" value="Amidase_dom"/>
</dbReference>
<organism evidence="3">
    <name type="scientific">invertebrate metagenome</name>
    <dbReference type="NCBI Taxonomy" id="1711999"/>
    <lineage>
        <taxon>unclassified sequences</taxon>
        <taxon>metagenomes</taxon>
        <taxon>organismal metagenomes</taxon>
    </lineage>
</organism>
<feature type="domain" description="Amidase" evidence="2">
    <location>
        <begin position="235"/>
        <end position="649"/>
    </location>
</feature>
<keyword evidence="1" id="KW-0812">Transmembrane</keyword>
<comment type="caution">
    <text evidence="3">The sequence shown here is derived from an EMBL/GenBank/DDBJ whole genome shotgun (WGS) entry which is preliminary data.</text>
</comment>
<dbReference type="Gene3D" id="3.90.1300.10">
    <property type="entry name" value="Amidase signature (AS) domain"/>
    <property type="match status" value="1"/>
</dbReference>
<dbReference type="AlphaFoldDB" id="A0A2H9T378"/>
<keyword evidence="1" id="KW-0472">Membrane</keyword>
<evidence type="ECO:0000256" key="1">
    <source>
        <dbReference type="SAM" id="Phobius"/>
    </source>
</evidence>
<dbReference type="PANTHER" id="PTHR11895">
    <property type="entry name" value="TRANSAMIDASE"/>
    <property type="match status" value="1"/>
</dbReference>
<dbReference type="InterPro" id="IPR000120">
    <property type="entry name" value="Amidase"/>
</dbReference>
<reference evidence="3" key="1">
    <citation type="journal article" date="2017" name="Appl. Environ. Microbiol.">
        <title>Molecular characterization of an Endozoicomonas-like organism causing infection in king scallop Pecten maximus L.</title>
        <authorList>
            <person name="Cano I."/>
            <person name="van Aerle R."/>
            <person name="Ross S."/>
            <person name="Verner-Jeffreys D.W."/>
            <person name="Paley R.K."/>
            <person name="Rimmer G."/>
            <person name="Ryder D."/>
            <person name="Hooper P."/>
            <person name="Stone D."/>
            <person name="Feist S.W."/>
        </authorList>
    </citation>
    <scope>NUCLEOTIDE SEQUENCE</scope>
</reference>
<dbReference type="EC" id="3.5.1.4" evidence="3"/>
<dbReference type="PANTHER" id="PTHR11895:SF67">
    <property type="entry name" value="AMIDASE DOMAIN-CONTAINING PROTEIN"/>
    <property type="match status" value="1"/>
</dbReference>
<proteinExistence type="predicted"/>
<sequence>MILNVMMCYFSDLFCFVFYQRSQIVFAFLLVFCGMLILSTNSLSMQQRENEEENPFLTVPTIVIQPQKTPVVFYQSQEDSKTGSALKSVIIQLSCMSCWHSFVDTCAACVKCPCLCSDSLMHKYKFDELALKIWEKPVVEFSPKNKYEVEGSRSELFQIYKVEDLENVDKKLPDTMDNYIYFNKGCITTSIRDAVIERNKRFELDTALFLIEPDRLDWRPPMRLGYDKPDAEWNDTWLYGVPFGVKTEFNVKGFKTTAGLREKENSFCDRRGALPVCKESCQIVRKIEDLSALVWKLWQEPLGFGVLGCNPFHPAMKHPFKYNSDSYFVLGGSSTGAALAQCHGFIVAALNSDGGGSGRISFSLCGLPALKLTWGRVPLDNAYDKHSHLVSAGISANCAEDVMRYYGIITETVPAPEMVRLRSKLLGNYSADSQSNAGIDKKITMLVLDDWINAADSDVEKICNNIASFLSANQWIEAKTLDDVFGSKAEVHKRWINDFYTQFLVHVVLFGRDEVNSARYDANVRGLLNKCDLGDELRAKLKISGIISQDKSLRELSNFFLGQIRTAMDNIFNHFDIVVCPTLPEVSKKLPEEAWQGSLDGARSSKIMSYVVLSNLTGHPAMTVYAGLSSDSLPVGFQIIGKKGSEYLLGAVAKMVENKVGRAEIPPEMPMRASITED</sequence>
<feature type="transmembrane region" description="Helical" evidence="1">
    <location>
        <begin position="20"/>
        <end position="38"/>
    </location>
</feature>
<keyword evidence="1" id="KW-1133">Transmembrane helix</keyword>
<gene>
    <name evidence="3" type="primary">amdA</name>
    <name evidence="3" type="ORF">CI610_03393</name>
</gene>
<evidence type="ECO:0000313" key="3">
    <source>
        <dbReference type="EMBL" id="PJE77680.1"/>
    </source>
</evidence>
<accession>A0A2H9T378</accession>
<keyword evidence="3" id="KW-0378">Hydrolase</keyword>
<dbReference type="InterPro" id="IPR036928">
    <property type="entry name" value="AS_sf"/>
</dbReference>
<name>A0A2H9T378_9ZZZZ</name>